<keyword evidence="2 4" id="KW-0560">Oxidoreductase</keyword>
<dbReference type="InterPro" id="IPR020904">
    <property type="entry name" value="Sc_DH/Rdtase_CS"/>
</dbReference>
<protein>
    <submittedName>
        <fullName evidence="4">SDR family oxidoreductase</fullName>
        <ecNumber evidence="4">1.-.-.-</ecNumber>
    </submittedName>
</protein>
<evidence type="ECO:0000313" key="4">
    <source>
        <dbReference type="EMBL" id="MEQ3549564.1"/>
    </source>
</evidence>
<dbReference type="EC" id="1.-.-.-" evidence="4"/>
<evidence type="ECO:0000313" key="5">
    <source>
        <dbReference type="Proteomes" id="UP001494902"/>
    </source>
</evidence>
<dbReference type="PROSITE" id="PS00061">
    <property type="entry name" value="ADH_SHORT"/>
    <property type="match status" value="1"/>
</dbReference>
<dbReference type="SUPFAM" id="SSF51735">
    <property type="entry name" value="NAD(P)-binding Rossmann-fold domains"/>
    <property type="match status" value="1"/>
</dbReference>
<dbReference type="Gene3D" id="3.40.50.720">
    <property type="entry name" value="NAD(P)-binding Rossmann-like Domain"/>
    <property type="match status" value="1"/>
</dbReference>
<evidence type="ECO:0000256" key="3">
    <source>
        <dbReference type="SAM" id="MobiDB-lite"/>
    </source>
</evidence>
<dbReference type="RefSeq" id="WP_349296637.1">
    <property type="nucleotide sequence ID" value="NZ_JBEDNQ010000001.1"/>
</dbReference>
<keyword evidence="5" id="KW-1185">Reference proteome</keyword>
<reference evidence="4 5" key="1">
    <citation type="submission" date="2024-03" db="EMBL/GenBank/DDBJ databases">
        <title>Draft genome sequence of Pseudonocardia nematodicida JCM 31783.</title>
        <authorList>
            <person name="Butdee W."/>
            <person name="Duangmal K."/>
        </authorList>
    </citation>
    <scope>NUCLEOTIDE SEQUENCE [LARGE SCALE GENOMIC DNA]</scope>
    <source>
        <strain evidence="4 5">JCM 31783</strain>
    </source>
</reference>
<accession>A0ABV1K548</accession>
<comment type="caution">
    <text evidence="4">The sequence shown here is derived from an EMBL/GenBank/DDBJ whole genome shotgun (WGS) entry which is preliminary data.</text>
</comment>
<comment type="similarity">
    <text evidence="1">Belongs to the short-chain dehydrogenases/reductases (SDR) family.</text>
</comment>
<dbReference type="PANTHER" id="PTHR43639:SF1">
    <property type="entry name" value="SHORT-CHAIN DEHYDROGENASE_REDUCTASE FAMILY PROTEIN"/>
    <property type="match status" value="1"/>
</dbReference>
<organism evidence="4 5">
    <name type="scientific">Pseudonocardia nematodicida</name>
    <dbReference type="NCBI Taxonomy" id="1206997"/>
    <lineage>
        <taxon>Bacteria</taxon>
        <taxon>Bacillati</taxon>
        <taxon>Actinomycetota</taxon>
        <taxon>Actinomycetes</taxon>
        <taxon>Pseudonocardiales</taxon>
        <taxon>Pseudonocardiaceae</taxon>
        <taxon>Pseudonocardia</taxon>
    </lineage>
</organism>
<dbReference type="EMBL" id="JBEDNQ010000001">
    <property type="protein sequence ID" value="MEQ3549564.1"/>
    <property type="molecule type" value="Genomic_DNA"/>
</dbReference>
<dbReference type="PRINTS" id="PR00080">
    <property type="entry name" value="SDRFAMILY"/>
</dbReference>
<evidence type="ECO:0000256" key="1">
    <source>
        <dbReference type="ARBA" id="ARBA00006484"/>
    </source>
</evidence>
<dbReference type="CDD" id="cd05233">
    <property type="entry name" value="SDR_c"/>
    <property type="match status" value="1"/>
</dbReference>
<dbReference type="InterPro" id="IPR002347">
    <property type="entry name" value="SDR_fam"/>
</dbReference>
<sequence>MSADGADPLDDPFGTTPLAGRAVLVTGAGQNGELPGVGYATALIAAGQGARVAVLDRDPAAGDRTVARIAAAGGVAVPVVADVLDDDACALAVARAAELLGGLDGLVNNVATGDRAGLFDVTPERFDELLRINLVSAWQITRHAVPRMPRGSAIVNVSSAAVSSRGPGMVYTVAKAGVENLTEGAATTLGPQGIRVNCVQVGTIWGSFAAANMSEELRAPRRDATALKTEGTAWDVAAAVAFLLGERARWISGHVLAVDGGPPHRLPPGPPVDTVAGTRDGAPAGAVR</sequence>
<name>A0ABV1K548_9PSEU</name>
<feature type="region of interest" description="Disordered" evidence="3">
    <location>
        <begin position="260"/>
        <end position="288"/>
    </location>
</feature>
<proteinExistence type="inferred from homology"/>
<dbReference type="PANTHER" id="PTHR43639">
    <property type="entry name" value="OXIDOREDUCTASE, SHORT-CHAIN DEHYDROGENASE/REDUCTASE FAMILY (AFU_ORTHOLOGUE AFUA_5G02870)"/>
    <property type="match status" value="1"/>
</dbReference>
<dbReference type="GO" id="GO:0016491">
    <property type="term" value="F:oxidoreductase activity"/>
    <property type="evidence" value="ECO:0007669"/>
    <property type="project" value="UniProtKB-KW"/>
</dbReference>
<dbReference type="Pfam" id="PF13561">
    <property type="entry name" value="adh_short_C2"/>
    <property type="match status" value="1"/>
</dbReference>
<dbReference type="PRINTS" id="PR00081">
    <property type="entry name" value="GDHRDH"/>
</dbReference>
<gene>
    <name evidence="4" type="ORF">WIS52_03685</name>
</gene>
<evidence type="ECO:0000256" key="2">
    <source>
        <dbReference type="ARBA" id="ARBA00023002"/>
    </source>
</evidence>
<dbReference type="InterPro" id="IPR036291">
    <property type="entry name" value="NAD(P)-bd_dom_sf"/>
</dbReference>
<dbReference type="Proteomes" id="UP001494902">
    <property type="component" value="Unassembled WGS sequence"/>
</dbReference>